<sequence>MVPVVRLKTVMAPKHAPCIAVPYNSQAHLQTGLTSTSIAVRYPVAWMRWLLERAFFA</sequence>
<reference evidence="2" key="1">
    <citation type="submission" date="2018-12" db="EMBL/GenBank/DDBJ databases">
        <title>Tengunoibacter tsumagoiensis gen. nov., sp. nov., Dictyobacter kobayashii sp. nov., D. alpinus sp. nov., and D. joshuensis sp. nov. and description of Dictyobacteraceae fam. nov. within the order Ktedonobacterales isolated from Tengu-no-mugimeshi.</title>
        <authorList>
            <person name="Wang C.M."/>
            <person name="Zheng Y."/>
            <person name="Sakai Y."/>
            <person name="Toyoda A."/>
            <person name="Minakuchi Y."/>
            <person name="Abe K."/>
            <person name="Yokota A."/>
            <person name="Yabe S."/>
        </authorList>
    </citation>
    <scope>NUCLEOTIDE SEQUENCE [LARGE SCALE GENOMIC DNA]</scope>
    <source>
        <strain evidence="2">S-27</strain>
    </source>
</reference>
<gene>
    <name evidence="1" type="ORF">KDAU_22460</name>
</gene>
<name>A0A401ZDG6_9CHLR</name>
<dbReference type="EMBL" id="BIFQ01000001">
    <property type="protein sequence ID" value="GCE04917.1"/>
    <property type="molecule type" value="Genomic_DNA"/>
</dbReference>
<organism evidence="1 2">
    <name type="scientific">Dictyobacter aurantiacus</name>
    <dbReference type="NCBI Taxonomy" id="1936993"/>
    <lineage>
        <taxon>Bacteria</taxon>
        <taxon>Bacillati</taxon>
        <taxon>Chloroflexota</taxon>
        <taxon>Ktedonobacteria</taxon>
        <taxon>Ktedonobacterales</taxon>
        <taxon>Dictyobacteraceae</taxon>
        <taxon>Dictyobacter</taxon>
    </lineage>
</organism>
<accession>A0A401ZDG6</accession>
<evidence type="ECO:0000313" key="1">
    <source>
        <dbReference type="EMBL" id="GCE04917.1"/>
    </source>
</evidence>
<dbReference type="Proteomes" id="UP000287224">
    <property type="component" value="Unassembled WGS sequence"/>
</dbReference>
<evidence type="ECO:0000313" key="2">
    <source>
        <dbReference type="Proteomes" id="UP000287224"/>
    </source>
</evidence>
<keyword evidence="2" id="KW-1185">Reference proteome</keyword>
<dbReference type="AlphaFoldDB" id="A0A401ZDG6"/>
<comment type="caution">
    <text evidence="1">The sequence shown here is derived from an EMBL/GenBank/DDBJ whole genome shotgun (WGS) entry which is preliminary data.</text>
</comment>
<proteinExistence type="predicted"/>
<protein>
    <submittedName>
        <fullName evidence="1">Uncharacterized protein</fullName>
    </submittedName>
</protein>